<dbReference type="InterPro" id="IPR007395">
    <property type="entry name" value="Zn_peptidase_2"/>
</dbReference>
<evidence type="ECO:0000313" key="3">
    <source>
        <dbReference type="Proteomes" id="UP001597318"/>
    </source>
</evidence>
<organism evidence="2 3">
    <name type="scientific">Metabacillus endolithicus</name>
    <dbReference type="NCBI Taxonomy" id="1535204"/>
    <lineage>
        <taxon>Bacteria</taxon>
        <taxon>Bacillati</taxon>
        <taxon>Bacillota</taxon>
        <taxon>Bacilli</taxon>
        <taxon>Bacillales</taxon>
        <taxon>Bacillaceae</taxon>
        <taxon>Metabacillus</taxon>
    </lineage>
</organism>
<feature type="transmembrane region" description="Helical" evidence="1">
    <location>
        <begin position="135"/>
        <end position="153"/>
    </location>
</feature>
<comment type="caution">
    <text evidence="2">The sequence shown here is derived from an EMBL/GenBank/DDBJ whole genome shotgun (WGS) entry which is preliminary data.</text>
</comment>
<feature type="transmembrane region" description="Helical" evidence="1">
    <location>
        <begin position="6"/>
        <end position="28"/>
    </location>
</feature>
<dbReference type="Pfam" id="PF04298">
    <property type="entry name" value="Zn_peptidase_2"/>
    <property type="match status" value="1"/>
</dbReference>
<dbReference type="PANTHER" id="PTHR36434:SF1">
    <property type="entry name" value="MEMBRANE PROTEASE YUGP-RELATED"/>
    <property type="match status" value="1"/>
</dbReference>
<protein>
    <submittedName>
        <fullName evidence="2">Zinc metallopeptidase</fullName>
    </submittedName>
</protein>
<keyword evidence="1" id="KW-0812">Transmembrane</keyword>
<accession>A0ABW5BZH9</accession>
<name>A0ABW5BZH9_9BACI</name>
<reference evidence="3" key="1">
    <citation type="journal article" date="2019" name="Int. J. Syst. Evol. Microbiol.">
        <title>The Global Catalogue of Microorganisms (GCM) 10K type strain sequencing project: providing services to taxonomists for standard genome sequencing and annotation.</title>
        <authorList>
            <consortium name="The Broad Institute Genomics Platform"/>
            <consortium name="The Broad Institute Genome Sequencing Center for Infectious Disease"/>
            <person name="Wu L."/>
            <person name="Ma J."/>
        </authorList>
    </citation>
    <scope>NUCLEOTIDE SEQUENCE [LARGE SCALE GENOMIC DNA]</scope>
    <source>
        <strain evidence="3">CGMCC 1.15474</strain>
    </source>
</reference>
<keyword evidence="3" id="KW-1185">Reference proteome</keyword>
<dbReference type="Proteomes" id="UP001597318">
    <property type="component" value="Unassembled WGS sequence"/>
</dbReference>
<dbReference type="RefSeq" id="WP_247346519.1">
    <property type="nucleotide sequence ID" value="NZ_CP095550.1"/>
</dbReference>
<keyword evidence="1" id="KW-0472">Membrane</keyword>
<sequence>MAPYVIVTILIISLIVNHLAVNAFLALYKQTAKFKFSGDEIAAKILDYYDEPMVGIKKSNKLHRNIYHPKYHHIELGPEVFGNRTVYSVAVAAHEAMHAVQYNYARLYKIYTQKISVFIFLPLLILSFFYNYSWIHILLVGIYVSLVLFKVYSETLDEIEMNKLAYKYLKKVCSREEMLEVKKIYRSNALTYITNTPFIFN</sequence>
<feature type="transmembrane region" description="Helical" evidence="1">
    <location>
        <begin position="111"/>
        <end position="129"/>
    </location>
</feature>
<keyword evidence="1" id="KW-1133">Transmembrane helix</keyword>
<proteinExistence type="predicted"/>
<evidence type="ECO:0000313" key="2">
    <source>
        <dbReference type="EMBL" id="MFD2214985.1"/>
    </source>
</evidence>
<dbReference type="EMBL" id="JBHUIK010000003">
    <property type="protein sequence ID" value="MFD2214985.1"/>
    <property type="molecule type" value="Genomic_DNA"/>
</dbReference>
<evidence type="ECO:0000256" key="1">
    <source>
        <dbReference type="SAM" id="Phobius"/>
    </source>
</evidence>
<gene>
    <name evidence="2" type="ORF">ACFSKK_14945</name>
</gene>
<dbReference type="PANTHER" id="PTHR36434">
    <property type="entry name" value="MEMBRANE PROTEASE YUGP-RELATED"/>
    <property type="match status" value="1"/>
</dbReference>